<evidence type="ECO:0000256" key="2">
    <source>
        <dbReference type="ARBA" id="ARBA00007922"/>
    </source>
</evidence>
<dbReference type="Gene3D" id="1.10.10.10">
    <property type="entry name" value="Winged helix-like DNA-binding domain superfamily/Winged helix DNA-binding domain"/>
    <property type="match status" value="1"/>
</dbReference>
<dbReference type="OMA" id="LYMKEQY"/>
<evidence type="ECO:0000256" key="1">
    <source>
        <dbReference type="ARBA" id="ARBA00004123"/>
    </source>
</evidence>
<name>M3J4X4_CANMX</name>
<proteinExistence type="inferred from homology"/>
<comment type="similarity">
    <text evidence="2">Belongs to the HOP2 family.</text>
</comment>
<reference evidence="8 9" key="1">
    <citation type="submission" date="2013-02" db="EMBL/GenBank/DDBJ databases">
        <title>Genome sequence of Candida maltosa Xu316, a potential industrial strain for xylitol and ethanol production.</title>
        <authorList>
            <person name="Yu J."/>
            <person name="Wang Q."/>
            <person name="Geng X."/>
            <person name="Bao W."/>
            <person name="He P."/>
            <person name="Cai J."/>
        </authorList>
    </citation>
    <scope>NUCLEOTIDE SEQUENCE [LARGE SCALE GENOMIC DNA]</scope>
    <source>
        <strain evidence="9">Xu316</strain>
    </source>
</reference>
<evidence type="ECO:0000256" key="4">
    <source>
        <dbReference type="ARBA" id="ARBA00023242"/>
    </source>
</evidence>
<dbReference type="InterPro" id="IPR010776">
    <property type="entry name" value="Hop2_WH_dom"/>
</dbReference>
<dbReference type="GO" id="GO:0007129">
    <property type="term" value="P:homologous chromosome pairing at meiosis"/>
    <property type="evidence" value="ECO:0007669"/>
    <property type="project" value="TreeGrafter"/>
</dbReference>
<dbReference type="EMBL" id="AOGT01001733">
    <property type="protein sequence ID" value="EMG47068.1"/>
    <property type="molecule type" value="Genomic_DNA"/>
</dbReference>
<feature type="coiled-coil region" evidence="6">
    <location>
        <begin position="89"/>
        <end position="145"/>
    </location>
</feature>
<dbReference type="STRING" id="1245528.M3J4X4"/>
<dbReference type="PANTHER" id="PTHR15938:SF0">
    <property type="entry name" value="HOMOLOGOUS-PAIRING PROTEIN 2 HOMOLOG"/>
    <property type="match status" value="1"/>
</dbReference>
<evidence type="ECO:0000313" key="8">
    <source>
        <dbReference type="EMBL" id="EMG47068.1"/>
    </source>
</evidence>
<keyword evidence="6" id="KW-0175">Coiled coil</keyword>
<gene>
    <name evidence="8" type="ORF">G210_2643</name>
</gene>
<dbReference type="eggNOG" id="ENOG502S1MU">
    <property type="taxonomic scope" value="Eukaryota"/>
</dbReference>
<dbReference type="AlphaFoldDB" id="M3J4X4"/>
<dbReference type="Proteomes" id="UP000011777">
    <property type="component" value="Unassembled WGS sequence"/>
</dbReference>
<dbReference type="GO" id="GO:0000709">
    <property type="term" value="P:meiotic joint molecule formation"/>
    <property type="evidence" value="ECO:0007669"/>
    <property type="project" value="TreeGrafter"/>
</dbReference>
<evidence type="ECO:0000256" key="3">
    <source>
        <dbReference type="ARBA" id="ARBA00023172"/>
    </source>
</evidence>
<evidence type="ECO:0000256" key="6">
    <source>
        <dbReference type="SAM" id="Coils"/>
    </source>
</evidence>
<dbReference type="InterPro" id="IPR036388">
    <property type="entry name" value="WH-like_DNA-bd_sf"/>
</dbReference>
<keyword evidence="5" id="KW-0469">Meiosis</keyword>
<evidence type="ECO:0000256" key="5">
    <source>
        <dbReference type="ARBA" id="ARBA00023254"/>
    </source>
</evidence>
<dbReference type="GO" id="GO:0003690">
    <property type="term" value="F:double-stranded DNA binding"/>
    <property type="evidence" value="ECO:0007669"/>
    <property type="project" value="TreeGrafter"/>
</dbReference>
<keyword evidence="3" id="KW-0233">DNA recombination</keyword>
<comment type="caution">
    <text evidence="8">The sequence shown here is derived from an EMBL/GenBank/DDBJ whole genome shotgun (WGS) entry which is preliminary data.</text>
</comment>
<dbReference type="GO" id="GO:0010774">
    <property type="term" value="P:meiotic strand invasion involved in reciprocal meiotic recombination"/>
    <property type="evidence" value="ECO:0007669"/>
    <property type="project" value="TreeGrafter"/>
</dbReference>
<sequence length="206" mass="23864">MPPIKKNQISQEDAKEVVQLYMKEQYRPYSTNDIQLNMHNILTKAKLTNVLDALVAEKELICKTIGKTNYYVYKQITTNENDTPSEENTMELQLNVKALNQEISELKSIQETSSTLTNEELESAISDYTTKLENLNNELKQQQQNQTSTVDPIVMTKYVTELKKIKKQRKTLFINLLGKLSEITENKHILETCGIDEEEAKKYLKR</sequence>
<dbReference type="GO" id="GO:0120230">
    <property type="term" value="F:recombinase activator activity"/>
    <property type="evidence" value="ECO:0007669"/>
    <property type="project" value="TreeGrafter"/>
</dbReference>
<evidence type="ECO:0000259" key="7">
    <source>
        <dbReference type="Pfam" id="PF07106"/>
    </source>
</evidence>
<organism evidence="8 9">
    <name type="scientific">Candida maltosa (strain Xu316)</name>
    <name type="common">Yeast</name>
    <dbReference type="NCBI Taxonomy" id="1245528"/>
    <lineage>
        <taxon>Eukaryota</taxon>
        <taxon>Fungi</taxon>
        <taxon>Dikarya</taxon>
        <taxon>Ascomycota</taxon>
        <taxon>Saccharomycotina</taxon>
        <taxon>Pichiomycetes</taxon>
        <taxon>Debaryomycetaceae</taxon>
        <taxon>Candida/Lodderomyces clade</taxon>
        <taxon>Candida</taxon>
    </lineage>
</organism>
<dbReference type="GO" id="GO:0120231">
    <property type="term" value="C:DNA recombinase auxiliary factor complex"/>
    <property type="evidence" value="ECO:0007669"/>
    <property type="project" value="TreeGrafter"/>
</dbReference>
<keyword evidence="4" id="KW-0539">Nucleus</keyword>
<dbReference type="HOGENOM" id="CLU_063266_2_0_1"/>
<dbReference type="PANTHER" id="PTHR15938">
    <property type="entry name" value="TBP-1 INTERACTING PROTEIN"/>
    <property type="match status" value="1"/>
</dbReference>
<dbReference type="GO" id="GO:0000794">
    <property type="term" value="C:condensed nuclear chromosome"/>
    <property type="evidence" value="ECO:0007669"/>
    <property type="project" value="TreeGrafter"/>
</dbReference>
<comment type="subcellular location">
    <subcellularLocation>
        <location evidence="1">Nucleus</location>
    </subcellularLocation>
</comment>
<keyword evidence="9" id="KW-1185">Reference proteome</keyword>
<feature type="domain" description="Homologous-pairing protein 2 winged helix" evidence="7">
    <location>
        <begin position="13"/>
        <end position="73"/>
    </location>
</feature>
<protein>
    <submittedName>
        <fullName evidence="8">Meiosis-specific protein, putative</fullName>
    </submittedName>
</protein>
<dbReference type="Pfam" id="PF07106">
    <property type="entry name" value="WHD_TBPIP"/>
    <property type="match status" value="1"/>
</dbReference>
<accession>M3J4X4</accession>
<dbReference type="OrthoDB" id="4015885at2759"/>
<evidence type="ECO:0000313" key="9">
    <source>
        <dbReference type="Proteomes" id="UP000011777"/>
    </source>
</evidence>